<dbReference type="GO" id="GO:0008597">
    <property type="term" value="F:calcium-dependent protein serine/threonine phosphatase regulator activity"/>
    <property type="evidence" value="ECO:0007669"/>
    <property type="project" value="TreeGrafter"/>
</dbReference>
<keyword evidence="4" id="KW-1185">Reference proteome</keyword>
<dbReference type="InterPro" id="IPR035979">
    <property type="entry name" value="RBD_domain_sf"/>
</dbReference>
<comment type="similarity">
    <text evidence="1">Belongs to the RCAN family.</text>
</comment>
<evidence type="ECO:0008006" key="5">
    <source>
        <dbReference type="Google" id="ProtNLM"/>
    </source>
</evidence>
<dbReference type="EMBL" id="JANIEX010002118">
    <property type="protein sequence ID" value="KAJ3551998.1"/>
    <property type="molecule type" value="Genomic_DNA"/>
</dbReference>
<dbReference type="InterPro" id="IPR012677">
    <property type="entry name" value="Nucleotide-bd_a/b_plait_sf"/>
</dbReference>
<dbReference type="GO" id="GO:0003676">
    <property type="term" value="F:nucleic acid binding"/>
    <property type="evidence" value="ECO:0007669"/>
    <property type="project" value="InterPro"/>
</dbReference>
<dbReference type="Proteomes" id="UP001213000">
    <property type="component" value="Unassembled WGS sequence"/>
</dbReference>
<sequence>MPSSVTLSCGNSPVVSPRASSPETIRTNTLAVTSLPKSFFEPVILELLRAHFSSFGAINQWVPLPGFARIIIVYEEEDHAENAKLRSDPIILSATQERSEELILRVFRADPNPLIPRGADFFTIPSEAYLQPPAVEKNFLISPPGSPPVGWESIREDPPNTTPLADDLMEALHKLHLHQESTQRRKSSLEVLIEPEESGVGIYVEDFDVVVDDEGYIVETHEEESEEDWVYGETAPARAKWVPVPTAMPPMRPISA</sequence>
<dbReference type="PANTHER" id="PTHR10300">
    <property type="entry name" value="CALCIPRESSIN"/>
    <property type="match status" value="1"/>
</dbReference>
<reference evidence="3" key="1">
    <citation type="submission" date="2022-07" db="EMBL/GenBank/DDBJ databases">
        <title>Genome Sequence of Leucocoprinus birnbaumii.</title>
        <authorList>
            <person name="Buettner E."/>
        </authorList>
    </citation>
    <scope>NUCLEOTIDE SEQUENCE</scope>
    <source>
        <strain evidence="3">VT141</strain>
    </source>
</reference>
<dbReference type="SUPFAM" id="SSF54928">
    <property type="entry name" value="RNA-binding domain, RBD"/>
    <property type="match status" value="1"/>
</dbReference>
<dbReference type="GO" id="GO:0005634">
    <property type="term" value="C:nucleus"/>
    <property type="evidence" value="ECO:0007669"/>
    <property type="project" value="TreeGrafter"/>
</dbReference>
<dbReference type="GO" id="GO:0019722">
    <property type="term" value="P:calcium-mediated signaling"/>
    <property type="evidence" value="ECO:0007669"/>
    <property type="project" value="InterPro"/>
</dbReference>
<evidence type="ECO:0000313" key="3">
    <source>
        <dbReference type="EMBL" id="KAJ3551998.1"/>
    </source>
</evidence>
<gene>
    <name evidence="3" type="ORF">NP233_g12975</name>
</gene>
<dbReference type="PANTHER" id="PTHR10300:SF14">
    <property type="entry name" value="PROTEIN SARAH"/>
    <property type="match status" value="1"/>
</dbReference>
<protein>
    <recommendedName>
        <fullName evidence="5">Calcipressin</fullName>
    </recommendedName>
</protein>
<dbReference type="Pfam" id="PF04847">
    <property type="entry name" value="Calcipressin"/>
    <property type="match status" value="1"/>
</dbReference>
<dbReference type="AlphaFoldDB" id="A0AAD5YJ18"/>
<dbReference type="InterPro" id="IPR006931">
    <property type="entry name" value="Calcipressin"/>
</dbReference>
<name>A0AAD5YJ18_9AGAR</name>
<dbReference type="GO" id="GO:0005737">
    <property type="term" value="C:cytoplasm"/>
    <property type="evidence" value="ECO:0007669"/>
    <property type="project" value="TreeGrafter"/>
</dbReference>
<organism evidence="3 4">
    <name type="scientific">Leucocoprinus birnbaumii</name>
    <dbReference type="NCBI Taxonomy" id="56174"/>
    <lineage>
        <taxon>Eukaryota</taxon>
        <taxon>Fungi</taxon>
        <taxon>Dikarya</taxon>
        <taxon>Basidiomycota</taxon>
        <taxon>Agaricomycotina</taxon>
        <taxon>Agaricomycetes</taxon>
        <taxon>Agaricomycetidae</taxon>
        <taxon>Agaricales</taxon>
        <taxon>Agaricineae</taxon>
        <taxon>Agaricaceae</taxon>
        <taxon>Leucocoprinus</taxon>
    </lineage>
</organism>
<proteinExistence type="inferred from homology"/>
<evidence type="ECO:0000256" key="1">
    <source>
        <dbReference type="ARBA" id="ARBA00008209"/>
    </source>
</evidence>
<feature type="region of interest" description="Disordered" evidence="2">
    <location>
        <begin position="1"/>
        <end position="21"/>
    </location>
</feature>
<comment type="caution">
    <text evidence="3">The sequence shown here is derived from an EMBL/GenBank/DDBJ whole genome shotgun (WGS) entry which is preliminary data.</text>
</comment>
<evidence type="ECO:0000313" key="4">
    <source>
        <dbReference type="Proteomes" id="UP001213000"/>
    </source>
</evidence>
<evidence type="ECO:0000256" key="2">
    <source>
        <dbReference type="SAM" id="MobiDB-lite"/>
    </source>
</evidence>
<dbReference type="Gene3D" id="3.30.70.330">
    <property type="match status" value="1"/>
</dbReference>
<accession>A0AAD5YJ18</accession>